<keyword evidence="4" id="KW-1185">Reference proteome</keyword>
<dbReference type="OrthoDB" id="10288525at2759"/>
<evidence type="ECO:0000313" key="3">
    <source>
        <dbReference type="EMBL" id="KAA1133254.1"/>
    </source>
</evidence>
<organism evidence="2 4">
    <name type="scientific">Puccinia graminis f. sp. tritici</name>
    <dbReference type="NCBI Taxonomy" id="56615"/>
    <lineage>
        <taxon>Eukaryota</taxon>
        <taxon>Fungi</taxon>
        <taxon>Dikarya</taxon>
        <taxon>Basidiomycota</taxon>
        <taxon>Pucciniomycotina</taxon>
        <taxon>Pucciniomycetes</taxon>
        <taxon>Pucciniales</taxon>
        <taxon>Pucciniaceae</taxon>
        <taxon>Puccinia</taxon>
    </lineage>
</organism>
<dbReference type="EMBL" id="VDEP01000072">
    <property type="protein sequence ID" value="KAA1133254.1"/>
    <property type="molecule type" value="Genomic_DNA"/>
</dbReference>
<evidence type="ECO:0000313" key="4">
    <source>
        <dbReference type="Proteomes" id="UP000324748"/>
    </source>
</evidence>
<comment type="caution">
    <text evidence="2">The sequence shown here is derived from an EMBL/GenBank/DDBJ whole genome shotgun (WGS) entry which is preliminary data.</text>
</comment>
<feature type="signal peptide" evidence="1">
    <location>
        <begin position="1"/>
        <end position="21"/>
    </location>
</feature>
<dbReference type="Proteomes" id="UP000325313">
    <property type="component" value="Unassembled WGS sequence"/>
</dbReference>
<protein>
    <submittedName>
        <fullName evidence="2">Uncharacterized protein</fullName>
    </submittedName>
</protein>
<feature type="chain" id="PRO_5036137125" evidence="1">
    <location>
        <begin position="22"/>
        <end position="251"/>
    </location>
</feature>
<name>A0A5B0M1A7_PUCGR</name>
<dbReference type="EMBL" id="VSWC01000183">
    <property type="protein sequence ID" value="KAA1069830.1"/>
    <property type="molecule type" value="Genomic_DNA"/>
</dbReference>
<dbReference type="AlphaFoldDB" id="A0A5B0M1A7"/>
<evidence type="ECO:0000313" key="2">
    <source>
        <dbReference type="EMBL" id="KAA1069830.1"/>
    </source>
</evidence>
<gene>
    <name evidence="2" type="ORF">PGT21_033933</name>
    <name evidence="3" type="ORF">PGTUg99_013304</name>
</gene>
<evidence type="ECO:0000313" key="5">
    <source>
        <dbReference type="Proteomes" id="UP000325313"/>
    </source>
</evidence>
<dbReference type="Proteomes" id="UP000324748">
    <property type="component" value="Unassembled WGS sequence"/>
</dbReference>
<keyword evidence="1" id="KW-0732">Signal</keyword>
<accession>A0A5B0M1A7</accession>
<evidence type="ECO:0000256" key="1">
    <source>
        <dbReference type="SAM" id="SignalP"/>
    </source>
</evidence>
<proteinExistence type="predicted"/>
<sequence length="251" mass="27266">MRAHHVFFIAVLGLIPGPSSQQISVITPKCDKNANVKFNPENCKTALKRVLYEPGNILDRVETHVERASGSCVIVFSSKGKVPSPISKDSFELSINKILTQCKDTAGSIPHPTISGVTFQVRPRGKDPVYEEDFPAEKPACYGVADARKSAAGLKVDCNVAYGAIFSYNDRSFSLDGYNPTNVARKGVGICQVQVFTSDGSIIKASIKQLDPIFKKMTAKCDTRYGAIISHTGATGRNGRVFLRTVPINKK</sequence>
<reference evidence="4 5" key="1">
    <citation type="submission" date="2019-05" db="EMBL/GenBank/DDBJ databases">
        <title>Emergence of the Ug99 lineage of the wheat stem rust pathogen through somatic hybridization.</title>
        <authorList>
            <person name="Li F."/>
            <person name="Upadhyaya N.M."/>
            <person name="Sperschneider J."/>
            <person name="Matny O."/>
            <person name="Nguyen-Phuc H."/>
            <person name="Mago R."/>
            <person name="Raley C."/>
            <person name="Miller M.E."/>
            <person name="Silverstein K.A.T."/>
            <person name="Henningsen E."/>
            <person name="Hirsch C.D."/>
            <person name="Visser B."/>
            <person name="Pretorius Z.A."/>
            <person name="Steffenson B.J."/>
            <person name="Schwessinger B."/>
            <person name="Dodds P.N."/>
            <person name="Figueroa M."/>
        </authorList>
    </citation>
    <scope>NUCLEOTIDE SEQUENCE [LARGE SCALE GENOMIC DNA]</scope>
    <source>
        <strain evidence="2">21-0</strain>
        <strain evidence="3 5">Ug99</strain>
    </source>
</reference>